<dbReference type="InterPro" id="IPR036908">
    <property type="entry name" value="RlpA-like_sf"/>
</dbReference>
<keyword evidence="2 3" id="KW-0961">Cell wall biogenesis/degradation</keyword>
<feature type="domain" description="RlpA-like protein double-psi beta-barrel" evidence="5">
    <location>
        <begin position="66"/>
        <end position="148"/>
    </location>
</feature>
<organism evidence="6 7">
    <name type="scientific">Flavobacterium macacae</name>
    <dbReference type="NCBI Taxonomy" id="2488993"/>
    <lineage>
        <taxon>Bacteria</taxon>
        <taxon>Pseudomonadati</taxon>
        <taxon>Bacteroidota</taxon>
        <taxon>Flavobacteriia</taxon>
        <taxon>Flavobacteriales</taxon>
        <taxon>Flavobacteriaceae</taxon>
        <taxon>Flavobacterium</taxon>
    </lineage>
</organism>
<dbReference type="InterPro" id="IPR012997">
    <property type="entry name" value="RplA"/>
</dbReference>
<dbReference type="InterPro" id="IPR034718">
    <property type="entry name" value="RlpA"/>
</dbReference>
<evidence type="ECO:0000256" key="2">
    <source>
        <dbReference type="ARBA" id="ARBA00023316"/>
    </source>
</evidence>
<dbReference type="RefSeq" id="WP_125013340.1">
    <property type="nucleotide sequence ID" value="NZ_RQVR01000014.1"/>
</dbReference>
<evidence type="ECO:0000259" key="5">
    <source>
        <dbReference type="Pfam" id="PF03330"/>
    </source>
</evidence>
<keyword evidence="1 3" id="KW-0456">Lyase</keyword>
<comment type="function">
    <text evidence="3">Lytic transglycosylase with a strong preference for naked glycan strands that lack stem peptides.</text>
</comment>
<evidence type="ECO:0000313" key="7">
    <source>
        <dbReference type="Proteomes" id="UP000271937"/>
    </source>
</evidence>
<dbReference type="PANTHER" id="PTHR34183:SF8">
    <property type="entry name" value="ENDOLYTIC PEPTIDOGLYCAN TRANSGLYCOSYLASE RLPA-RELATED"/>
    <property type="match status" value="1"/>
</dbReference>
<name>A0A3P3W452_9FLAO</name>
<sequence precursor="true">MKYKTTILLLCFIALIFSSGFSSNDKEFQKFPQVKLEIPKDSVKKIAVADSLKLADTKKYKLFKKNAHASYYADKFTGRKTASGRIFNNQKYTAAHRKLPFGTKVRVTNEKNGKSVVVEITDRGPFTKGRDIDLTKKSFMEIASNKYGGHLVVTIDIIE</sequence>
<dbReference type="EC" id="4.2.2.-" evidence="3"/>
<dbReference type="GO" id="GO:0008932">
    <property type="term" value="F:lytic endotransglycosylase activity"/>
    <property type="evidence" value="ECO:0007669"/>
    <property type="project" value="UniProtKB-UniRule"/>
</dbReference>
<dbReference type="GO" id="GO:0000270">
    <property type="term" value="P:peptidoglycan metabolic process"/>
    <property type="evidence" value="ECO:0007669"/>
    <property type="project" value="UniProtKB-UniRule"/>
</dbReference>
<dbReference type="InterPro" id="IPR009009">
    <property type="entry name" value="RlpA-like_DPBB"/>
</dbReference>
<evidence type="ECO:0000256" key="3">
    <source>
        <dbReference type="HAMAP-Rule" id="MF_02071"/>
    </source>
</evidence>
<protein>
    <recommendedName>
        <fullName evidence="3">Probable endolytic peptidoglycan transglycosylase RlpA</fullName>
        <ecNumber evidence="3">4.2.2.-</ecNumber>
    </recommendedName>
</protein>
<dbReference type="OrthoDB" id="9779128at2"/>
<gene>
    <name evidence="3" type="primary">rlpA</name>
    <name evidence="6" type="ORF">EG849_12065</name>
</gene>
<dbReference type="Proteomes" id="UP000271937">
    <property type="component" value="Unassembled WGS sequence"/>
</dbReference>
<dbReference type="GO" id="GO:0071555">
    <property type="term" value="P:cell wall organization"/>
    <property type="evidence" value="ECO:0007669"/>
    <property type="project" value="UniProtKB-KW"/>
</dbReference>
<comment type="caution">
    <text evidence="6">The sequence shown here is derived from an EMBL/GenBank/DDBJ whole genome shotgun (WGS) entry which is preliminary data.</text>
</comment>
<dbReference type="Gene3D" id="2.40.40.10">
    <property type="entry name" value="RlpA-like domain"/>
    <property type="match status" value="1"/>
</dbReference>
<keyword evidence="3" id="KW-0732">Signal</keyword>
<evidence type="ECO:0000256" key="4">
    <source>
        <dbReference type="RuleBase" id="RU003495"/>
    </source>
</evidence>
<proteinExistence type="inferred from homology"/>
<feature type="signal peptide" evidence="3">
    <location>
        <begin position="1"/>
        <end position="23"/>
    </location>
</feature>
<dbReference type="NCBIfam" id="TIGR00413">
    <property type="entry name" value="rlpA"/>
    <property type="match status" value="1"/>
</dbReference>
<feature type="chain" id="PRO_5018341182" description="Probable endolytic peptidoglycan transglycosylase RlpA" evidence="3">
    <location>
        <begin position="24"/>
        <end position="159"/>
    </location>
</feature>
<comment type="similarity">
    <text evidence="3 4">Belongs to the RlpA family.</text>
</comment>
<reference evidence="6 7" key="1">
    <citation type="submission" date="2018-11" db="EMBL/GenBank/DDBJ databases">
        <title>Flavobacterium sp. nov., YIM 102600 draft genome.</title>
        <authorList>
            <person name="Li G."/>
            <person name="Jiang Y."/>
        </authorList>
    </citation>
    <scope>NUCLEOTIDE SEQUENCE [LARGE SCALE GENOMIC DNA]</scope>
    <source>
        <strain evidence="6 7">YIM 102600</strain>
    </source>
</reference>
<dbReference type="HAMAP" id="MF_02071">
    <property type="entry name" value="RlpA"/>
    <property type="match status" value="1"/>
</dbReference>
<dbReference type="AlphaFoldDB" id="A0A3P3W452"/>
<evidence type="ECO:0000256" key="1">
    <source>
        <dbReference type="ARBA" id="ARBA00023239"/>
    </source>
</evidence>
<evidence type="ECO:0000313" key="6">
    <source>
        <dbReference type="EMBL" id="RRJ89740.1"/>
    </source>
</evidence>
<accession>A0A3P3W452</accession>
<keyword evidence="7" id="KW-1185">Reference proteome</keyword>
<dbReference type="CDD" id="cd22268">
    <property type="entry name" value="DPBB_RlpA-like"/>
    <property type="match status" value="1"/>
</dbReference>
<dbReference type="SUPFAM" id="SSF50685">
    <property type="entry name" value="Barwin-like endoglucanases"/>
    <property type="match status" value="1"/>
</dbReference>
<dbReference type="PANTHER" id="PTHR34183">
    <property type="entry name" value="ENDOLYTIC PEPTIDOGLYCAN TRANSGLYCOSYLASE RLPA"/>
    <property type="match status" value="1"/>
</dbReference>
<dbReference type="Pfam" id="PF03330">
    <property type="entry name" value="DPBB_1"/>
    <property type="match status" value="1"/>
</dbReference>
<dbReference type="EMBL" id="RQVR01000014">
    <property type="protein sequence ID" value="RRJ89740.1"/>
    <property type="molecule type" value="Genomic_DNA"/>
</dbReference>